<dbReference type="AlphaFoldDB" id="A0ABD3LQT8"/>
<evidence type="ECO:0000313" key="4">
    <source>
        <dbReference type="Proteomes" id="UP001634007"/>
    </source>
</evidence>
<feature type="compositionally biased region" description="Low complexity" evidence="1">
    <location>
        <begin position="1"/>
        <end position="19"/>
    </location>
</feature>
<reference evidence="3 4" key="1">
    <citation type="submission" date="2024-11" db="EMBL/GenBank/DDBJ databases">
        <title>Chromosome-level genome assembly of Eucalyptus globulus Labill. provides insights into its genome evolution.</title>
        <authorList>
            <person name="Li X."/>
        </authorList>
    </citation>
    <scope>NUCLEOTIDE SEQUENCE [LARGE SCALE GENOMIC DNA]</scope>
    <source>
        <strain evidence="3">CL2024</strain>
        <tissue evidence="3">Fresh tender leaves</tissue>
    </source>
</reference>
<feature type="domain" description="Retrotransposon gag" evidence="2">
    <location>
        <begin position="140"/>
        <end position="236"/>
    </location>
</feature>
<keyword evidence="4" id="KW-1185">Reference proteome</keyword>
<dbReference type="PANTHER" id="PTHR34482:SF49">
    <property type="entry name" value="RETROTRANSPOSON GAG DOMAIN-CONTAINING PROTEIN"/>
    <property type="match status" value="1"/>
</dbReference>
<name>A0ABD3LQT8_EUCGL</name>
<organism evidence="3 4">
    <name type="scientific">Eucalyptus globulus</name>
    <name type="common">Tasmanian blue gum</name>
    <dbReference type="NCBI Taxonomy" id="34317"/>
    <lineage>
        <taxon>Eukaryota</taxon>
        <taxon>Viridiplantae</taxon>
        <taxon>Streptophyta</taxon>
        <taxon>Embryophyta</taxon>
        <taxon>Tracheophyta</taxon>
        <taxon>Spermatophyta</taxon>
        <taxon>Magnoliopsida</taxon>
        <taxon>eudicotyledons</taxon>
        <taxon>Gunneridae</taxon>
        <taxon>Pentapetalae</taxon>
        <taxon>rosids</taxon>
        <taxon>malvids</taxon>
        <taxon>Myrtales</taxon>
        <taxon>Myrtaceae</taxon>
        <taxon>Myrtoideae</taxon>
        <taxon>Eucalypteae</taxon>
        <taxon>Eucalyptus</taxon>
    </lineage>
</organism>
<dbReference type="PANTHER" id="PTHR34482">
    <property type="entry name" value="DNA DAMAGE-INDUCIBLE PROTEIN 1-LIKE"/>
    <property type="match status" value="1"/>
</dbReference>
<evidence type="ECO:0000313" key="3">
    <source>
        <dbReference type="EMBL" id="KAL3754128.1"/>
    </source>
</evidence>
<dbReference type="EMBL" id="JBJKBG010000001">
    <property type="protein sequence ID" value="KAL3754128.1"/>
    <property type="molecule type" value="Genomic_DNA"/>
</dbReference>
<comment type="caution">
    <text evidence="3">The sequence shown here is derived from an EMBL/GenBank/DDBJ whole genome shotgun (WGS) entry which is preliminary data.</text>
</comment>
<feature type="region of interest" description="Disordered" evidence="1">
    <location>
        <begin position="273"/>
        <end position="292"/>
    </location>
</feature>
<protein>
    <recommendedName>
        <fullName evidence="2">Retrotransposon gag domain-containing protein</fullName>
    </recommendedName>
</protein>
<sequence length="339" mass="37099">MASASGEAPPPVGAGVEAPGDPKFDGIMRVLEAMGTRLDQQAATVEAVAQAAATAAATGVAPAAVLAVAPVVAPTAVNVEGPPGIVVTAKPIRKLVEHFLRLNPSLFTEIGDPEAASSWVQKLEKAFALLMCNETEKVMLAKYQLEGVADTWWMTTRETIFPEGVVQEWNTFREAFNDKYFSETAREVKITEFQRLRQGSLTVDEYEAKFAKLSRYAPELIENPVNRARRFRDGFRPDMRSALVLLDLKTYNDMYRRAQKIEKDQNDRAALFGSKFNSHGDNIRQGKRPMPGNRFQIPPIREGGIGKTGSSQNGVCRLCGRQHGSAPCHSRPGTCFGCG</sequence>
<dbReference type="InterPro" id="IPR005162">
    <property type="entry name" value="Retrotrans_gag_dom"/>
</dbReference>
<gene>
    <name evidence="3" type="ORF">ACJRO7_001386</name>
</gene>
<evidence type="ECO:0000256" key="1">
    <source>
        <dbReference type="SAM" id="MobiDB-lite"/>
    </source>
</evidence>
<proteinExistence type="predicted"/>
<accession>A0ABD3LQT8</accession>
<feature type="region of interest" description="Disordered" evidence="1">
    <location>
        <begin position="1"/>
        <end position="20"/>
    </location>
</feature>
<evidence type="ECO:0000259" key="2">
    <source>
        <dbReference type="Pfam" id="PF03732"/>
    </source>
</evidence>
<dbReference type="Pfam" id="PF03732">
    <property type="entry name" value="Retrotrans_gag"/>
    <property type="match status" value="1"/>
</dbReference>
<dbReference type="Proteomes" id="UP001634007">
    <property type="component" value="Unassembled WGS sequence"/>
</dbReference>